<dbReference type="CDD" id="cd16009">
    <property type="entry name" value="PPM"/>
    <property type="match status" value="1"/>
</dbReference>
<keyword evidence="7" id="KW-1185">Reference proteome</keyword>
<gene>
    <name evidence="6" type="ORF">FEZ08_08075</name>
</gene>
<dbReference type="PIRSF" id="PIRSF001491">
    <property type="entry name" value="Ppentomutase"/>
    <property type="match status" value="1"/>
</dbReference>
<dbReference type="NCBIfam" id="NF009049">
    <property type="entry name" value="PRK12383.1"/>
    <property type="match status" value="1"/>
</dbReference>
<keyword evidence="4 6" id="KW-0413">Isomerase</keyword>
<dbReference type="Gene3D" id="3.40.720.10">
    <property type="entry name" value="Alkaline Phosphatase, subunit A"/>
    <property type="match status" value="1"/>
</dbReference>
<dbReference type="Pfam" id="PF01676">
    <property type="entry name" value="Metalloenzyme"/>
    <property type="match status" value="1"/>
</dbReference>
<sequence>MGRFIVIVLDSFGVGAMDDVVTVRPQDQGANTAKHLLATNGDFYWPTLERLGLMEAVGAPVGKMQLHADANFGTSNLKHFGADTFYGHQEIMGTDPKKPEFMKLNARIEAIAVALEEAGHTTRLFMKDGLHVIVVDEAVIVADNMETDLGQVINVSGSLDLLTFDEIVAIGRVVREQVTVSRVIALGGREVSLQNMLDAVKTKDGFIGLDTPASGLYKHDYHVIHLGYGVDSSVQVPTLLHQAGVPVVLLGKVADIVANPSGALYPGVESEYLFDELFKQVEATPNGFICLNIQETDLAGHAEDPVWYGDRITLSDKKIGELTAMLNDEDILIVMADHGNDPTIGHSKHTRERVPLMIYKKGIHGVRIGNRETMADVGATATDYFGIKTPFGTSFLELLK</sequence>
<dbReference type="EMBL" id="VBWP01000006">
    <property type="protein sequence ID" value="TLG72993.1"/>
    <property type="molecule type" value="Genomic_DNA"/>
</dbReference>
<evidence type="ECO:0000313" key="7">
    <source>
        <dbReference type="Proteomes" id="UP000306912"/>
    </source>
</evidence>
<accession>A0A5R8QAS0</accession>
<dbReference type="AlphaFoldDB" id="A0A5R8QAS0"/>
<dbReference type="RefSeq" id="WP_138191219.1">
    <property type="nucleotide sequence ID" value="NZ_VBWP01000006.1"/>
</dbReference>
<reference evidence="6 7" key="1">
    <citation type="submission" date="2019-05" db="EMBL/GenBank/DDBJ databases">
        <title>Culicoidintestinum kansasii gen. nov., sp. nov. from the gastrointestinal tract of the biting midge, Culicoides sonorensis.</title>
        <authorList>
            <person name="Neupane S."/>
            <person name="Ghosh A."/>
            <person name="Gunther S."/>
            <person name="Martin K."/>
            <person name="Zurek L."/>
        </authorList>
    </citation>
    <scope>NUCLEOTIDE SEQUENCE [LARGE SCALE GENOMIC DNA]</scope>
    <source>
        <strain evidence="6 7">CS-1</strain>
    </source>
</reference>
<evidence type="ECO:0000313" key="6">
    <source>
        <dbReference type="EMBL" id="TLG72993.1"/>
    </source>
</evidence>
<dbReference type="GO" id="GO:0000287">
    <property type="term" value="F:magnesium ion binding"/>
    <property type="evidence" value="ECO:0007669"/>
    <property type="project" value="InterPro"/>
</dbReference>
<name>A0A5R8QAS0_9FIRM</name>
<dbReference type="GO" id="GO:0005829">
    <property type="term" value="C:cytosol"/>
    <property type="evidence" value="ECO:0007669"/>
    <property type="project" value="TreeGrafter"/>
</dbReference>
<comment type="caution">
    <text evidence="6">The sequence shown here is derived from an EMBL/GenBank/DDBJ whole genome shotgun (WGS) entry which is preliminary data.</text>
</comment>
<dbReference type="InterPro" id="IPR017850">
    <property type="entry name" value="Alkaline_phosphatase_core_sf"/>
</dbReference>
<dbReference type="InParanoid" id="A0A5R8QAS0"/>
<dbReference type="InterPro" id="IPR006124">
    <property type="entry name" value="Metalloenzyme"/>
</dbReference>
<protein>
    <submittedName>
        <fullName evidence="6">Phosphopentomutase</fullName>
        <ecNumber evidence="6">5.4.2.7</ecNumber>
    </submittedName>
</protein>
<dbReference type="GO" id="GO:0008973">
    <property type="term" value="F:phosphopentomutase activity"/>
    <property type="evidence" value="ECO:0007669"/>
    <property type="project" value="UniProtKB-EC"/>
</dbReference>
<feature type="domain" description="Metalloenzyme" evidence="5">
    <location>
        <begin position="3"/>
        <end position="388"/>
    </location>
</feature>
<evidence type="ECO:0000256" key="4">
    <source>
        <dbReference type="ARBA" id="ARBA00023235"/>
    </source>
</evidence>
<evidence type="ECO:0000256" key="2">
    <source>
        <dbReference type="ARBA" id="ARBA00022723"/>
    </source>
</evidence>
<dbReference type="InterPro" id="IPR024052">
    <property type="entry name" value="Phosphopentomutase_DeoB_cap_sf"/>
</dbReference>
<dbReference type="InterPro" id="IPR010045">
    <property type="entry name" value="DeoB"/>
</dbReference>
<dbReference type="GO" id="GO:0009117">
    <property type="term" value="P:nucleotide metabolic process"/>
    <property type="evidence" value="ECO:0007669"/>
    <property type="project" value="InterPro"/>
</dbReference>
<dbReference type="OrthoDB" id="9769930at2"/>
<keyword evidence="3" id="KW-0464">Manganese</keyword>
<comment type="similarity">
    <text evidence="1">Belongs to the phosphopentomutase family.</text>
</comment>
<keyword evidence="2" id="KW-0479">Metal-binding</keyword>
<dbReference type="EC" id="5.4.2.7" evidence="6"/>
<proteinExistence type="inferred from homology"/>
<evidence type="ECO:0000256" key="1">
    <source>
        <dbReference type="ARBA" id="ARBA00010373"/>
    </source>
</evidence>
<organism evidence="6 7">
    <name type="scientific">Culicoidibacter larvae</name>
    <dbReference type="NCBI Taxonomy" id="2579976"/>
    <lineage>
        <taxon>Bacteria</taxon>
        <taxon>Bacillati</taxon>
        <taxon>Bacillota</taxon>
        <taxon>Culicoidibacteria</taxon>
        <taxon>Culicoidibacterales</taxon>
        <taxon>Culicoidibacteraceae</taxon>
        <taxon>Culicoidibacter</taxon>
    </lineage>
</organism>
<dbReference type="PANTHER" id="PTHR21110:SF0">
    <property type="entry name" value="PHOSPHOPENTOMUTASE"/>
    <property type="match status" value="1"/>
</dbReference>
<dbReference type="GO" id="GO:0043094">
    <property type="term" value="P:metabolic compound salvage"/>
    <property type="evidence" value="ECO:0007669"/>
    <property type="project" value="InterPro"/>
</dbReference>
<dbReference type="SUPFAM" id="SSF53649">
    <property type="entry name" value="Alkaline phosphatase-like"/>
    <property type="match status" value="1"/>
</dbReference>
<dbReference type="Gene3D" id="3.30.70.1250">
    <property type="entry name" value="Phosphopentomutase"/>
    <property type="match status" value="1"/>
</dbReference>
<evidence type="ECO:0000259" key="5">
    <source>
        <dbReference type="Pfam" id="PF01676"/>
    </source>
</evidence>
<evidence type="ECO:0000256" key="3">
    <source>
        <dbReference type="ARBA" id="ARBA00023211"/>
    </source>
</evidence>
<dbReference type="PANTHER" id="PTHR21110">
    <property type="entry name" value="PHOSPHOPENTOMUTASE"/>
    <property type="match status" value="1"/>
</dbReference>
<dbReference type="Proteomes" id="UP000306912">
    <property type="component" value="Unassembled WGS sequence"/>
</dbReference>